<feature type="transmembrane region" description="Helical" evidence="1">
    <location>
        <begin position="99"/>
        <end position="119"/>
    </location>
</feature>
<feature type="transmembrane region" description="Helical" evidence="1">
    <location>
        <begin position="155"/>
        <end position="173"/>
    </location>
</feature>
<keyword evidence="1" id="KW-0812">Transmembrane</keyword>
<keyword evidence="1" id="KW-0472">Membrane</keyword>
<dbReference type="NCBIfam" id="NF041646">
    <property type="entry name" value="VC0807_fam"/>
    <property type="match status" value="1"/>
</dbReference>
<proteinExistence type="predicted"/>
<accession>A0A7W7QP76</accession>
<feature type="transmembrane region" description="Helical" evidence="1">
    <location>
        <begin position="179"/>
        <end position="203"/>
    </location>
</feature>
<reference evidence="2 3" key="1">
    <citation type="submission" date="2020-08" db="EMBL/GenBank/DDBJ databases">
        <title>Genomic Encyclopedia of Type Strains, Phase III (KMG-III): the genomes of soil and plant-associated and newly described type strains.</title>
        <authorList>
            <person name="Whitman W."/>
        </authorList>
    </citation>
    <scope>NUCLEOTIDE SEQUENCE [LARGE SCALE GENOMIC DNA]</scope>
    <source>
        <strain evidence="2 3">CECT 8840</strain>
    </source>
</reference>
<comment type="caution">
    <text evidence="2">The sequence shown here is derived from an EMBL/GenBank/DDBJ whole genome shotgun (WGS) entry which is preliminary data.</text>
</comment>
<evidence type="ECO:0000256" key="1">
    <source>
        <dbReference type="SAM" id="Phobius"/>
    </source>
</evidence>
<dbReference type="EMBL" id="JACHJP010000004">
    <property type="protein sequence ID" value="MBB4917118.1"/>
    <property type="molecule type" value="Genomic_DNA"/>
</dbReference>
<organism evidence="2 3">
    <name type="scientific">Streptosporangium saharense</name>
    <dbReference type="NCBI Taxonomy" id="1706840"/>
    <lineage>
        <taxon>Bacteria</taxon>
        <taxon>Bacillati</taxon>
        <taxon>Actinomycetota</taxon>
        <taxon>Actinomycetes</taxon>
        <taxon>Streptosporangiales</taxon>
        <taxon>Streptosporangiaceae</taxon>
        <taxon>Streptosporangium</taxon>
    </lineage>
</organism>
<keyword evidence="3" id="KW-1185">Reference proteome</keyword>
<sequence>MTLLLSPPTAPVALPRIGALLRHAAPRVLEGMILPVAVFYAGLVFFGLYGALAVAVAWVYGGIVLRLVRREPVPGTVLLAAGTITVRAVLAAATGSPVLFFLQPCLGVLCASLGFLLTAPMRRPLVQRVATDLVPLPGHLLEHPRMRRFFVGQSVLWGGAQLLNASLSVWLLLTQTLETYLLVRTSLVAVLLGGAGLVSVLGLRRCLRALDHQGPYGVLQDRAVP</sequence>
<evidence type="ECO:0000313" key="2">
    <source>
        <dbReference type="EMBL" id="MBB4917118.1"/>
    </source>
</evidence>
<gene>
    <name evidence="2" type="ORF">FHS44_004226</name>
</gene>
<dbReference type="AlphaFoldDB" id="A0A7W7QP76"/>
<dbReference type="RefSeq" id="WP_184717113.1">
    <property type="nucleotide sequence ID" value="NZ_JACHJP010000004.1"/>
</dbReference>
<feature type="transmembrane region" description="Helical" evidence="1">
    <location>
        <begin position="38"/>
        <end position="61"/>
    </location>
</feature>
<dbReference type="Proteomes" id="UP000552644">
    <property type="component" value="Unassembled WGS sequence"/>
</dbReference>
<feature type="transmembrane region" description="Helical" evidence="1">
    <location>
        <begin position="73"/>
        <end position="93"/>
    </location>
</feature>
<evidence type="ECO:0000313" key="3">
    <source>
        <dbReference type="Proteomes" id="UP000552644"/>
    </source>
</evidence>
<protein>
    <recommendedName>
        <fullName evidence="4">Intracellular septation protein A</fullName>
    </recommendedName>
</protein>
<keyword evidence="1" id="KW-1133">Transmembrane helix</keyword>
<evidence type="ECO:0008006" key="4">
    <source>
        <dbReference type="Google" id="ProtNLM"/>
    </source>
</evidence>
<name>A0A7W7QP76_9ACTN</name>